<feature type="domain" description="SfsA N-terminal OB" evidence="1">
    <location>
        <begin position="13"/>
        <end position="79"/>
    </location>
</feature>
<dbReference type="InterPro" id="IPR041465">
    <property type="entry name" value="SfsA_N"/>
</dbReference>
<evidence type="ECO:0000313" key="2">
    <source>
        <dbReference type="EMBL" id="GAH74337.1"/>
    </source>
</evidence>
<organism evidence="2">
    <name type="scientific">marine sediment metagenome</name>
    <dbReference type="NCBI Taxonomy" id="412755"/>
    <lineage>
        <taxon>unclassified sequences</taxon>
        <taxon>metagenomes</taxon>
        <taxon>ecological metagenomes</taxon>
    </lineage>
</organism>
<protein>
    <recommendedName>
        <fullName evidence="1">SfsA N-terminal OB domain-containing protein</fullName>
    </recommendedName>
</protein>
<dbReference type="EMBL" id="BARU01030086">
    <property type="protein sequence ID" value="GAH74337.1"/>
    <property type="molecule type" value="Genomic_DNA"/>
</dbReference>
<dbReference type="PANTHER" id="PTHR30545">
    <property type="entry name" value="SUGAR FERMENTATION STIMULATION PROTEIN A"/>
    <property type="match status" value="1"/>
</dbReference>
<dbReference type="Pfam" id="PF17746">
    <property type="entry name" value="SfsA_N"/>
    <property type="match status" value="1"/>
</dbReference>
<dbReference type="GO" id="GO:0003677">
    <property type="term" value="F:DNA binding"/>
    <property type="evidence" value="ECO:0007669"/>
    <property type="project" value="InterPro"/>
</dbReference>
<reference evidence="2" key="1">
    <citation type="journal article" date="2014" name="Front. Microbiol.">
        <title>High frequency of phylogenetically diverse reductive dehalogenase-homologous genes in deep subseafloor sedimentary metagenomes.</title>
        <authorList>
            <person name="Kawai M."/>
            <person name="Futagami T."/>
            <person name="Toyoda A."/>
            <person name="Takaki Y."/>
            <person name="Nishi S."/>
            <person name="Hori S."/>
            <person name="Arai W."/>
            <person name="Tsubouchi T."/>
            <person name="Morono Y."/>
            <person name="Uchiyama I."/>
            <person name="Ito T."/>
            <person name="Fujiyama A."/>
            <person name="Inagaki F."/>
            <person name="Takami H."/>
        </authorList>
    </citation>
    <scope>NUCLEOTIDE SEQUENCE</scope>
    <source>
        <strain evidence="2">Expedition CK06-06</strain>
    </source>
</reference>
<sequence>MKLKGRLLAAKFLDRLNRFVVSVSLDGRSTFAHLANSGRLREILLPGVELLVRRAPDGSRKTQFDVVLARLDSGGLVSVDARLPTPLLQEALG</sequence>
<gene>
    <name evidence="2" type="ORF">S03H2_47794</name>
</gene>
<evidence type="ECO:0000259" key="1">
    <source>
        <dbReference type="Pfam" id="PF17746"/>
    </source>
</evidence>
<dbReference type="AlphaFoldDB" id="X1HXY6"/>
<dbReference type="Gene3D" id="2.40.50.580">
    <property type="match status" value="1"/>
</dbReference>
<dbReference type="PANTHER" id="PTHR30545:SF2">
    <property type="entry name" value="SUGAR FERMENTATION STIMULATION PROTEIN A"/>
    <property type="match status" value="1"/>
</dbReference>
<accession>X1HXY6</accession>
<dbReference type="InterPro" id="IPR005224">
    <property type="entry name" value="SfsA"/>
</dbReference>
<name>X1HXY6_9ZZZZ</name>
<comment type="caution">
    <text evidence="2">The sequence shown here is derived from an EMBL/GenBank/DDBJ whole genome shotgun (WGS) entry which is preliminary data.</text>
</comment>
<proteinExistence type="predicted"/>